<protein>
    <submittedName>
        <fullName evidence="1">Uncharacterized protein</fullName>
    </submittedName>
</protein>
<dbReference type="EMBL" id="JAHRIO010041390">
    <property type="protein sequence ID" value="MEQ2172084.1"/>
    <property type="molecule type" value="Genomic_DNA"/>
</dbReference>
<comment type="caution">
    <text evidence="1">The sequence shown here is derived from an EMBL/GenBank/DDBJ whole genome shotgun (WGS) entry which is preliminary data.</text>
</comment>
<reference evidence="1 2" key="1">
    <citation type="submission" date="2021-06" db="EMBL/GenBank/DDBJ databases">
        <authorList>
            <person name="Palmer J.M."/>
        </authorList>
    </citation>
    <scope>NUCLEOTIDE SEQUENCE [LARGE SCALE GENOMIC DNA]</scope>
    <source>
        <strain evidence="1 2">GA_2019</strain>
        <tissue evidence="1">Muscle</tissue>
    </source>
</reference>
<organism evidence="1 2">
    <name type="scientific">Goodea atripinnis</name>
    <dbReference type="NCBI Taxonomy" id="208336"/>
    <lineage>
        <taxon>Eukaryota</taxon>
        <taxon>Metazoa</taxon>
        <taxon>Chordata</taxon>
        <taxon>Craniata</taxon>
        <taxon>Vertebrata</taxon>
        <taxon>Euteleostomi</taxon>
        <taxon>Actinopterygii</taxon>
        <taxon>Neopterygii</taxon>
        <taxon>Teleostei</taxon>
        <taxon>Neoteleostei</taxon>
        <taxon>Acanthomorphata</taxon>
        <taxon>Ovalentaria</taxon>
        <taxon>Atherinomorphae</taxon>
        <taxon>Cyprinodontiformes</taxon>
        <taxon>Goodeidae</taxon>
        <taxon>Goodea</taxon>
    </lineage>
</organism>
<evidence type="ECO:0000313" key="2">
    <source>
        <dbReference type="Proteomes" id="UP001476798"/>
    </source>
</evidence>
<dbReference type="PANTHER" id="PTHR46500:SF1">
    <property type="entry name" value="CILIA- AND FLAGELLA-ASSOCIATED PROTEIN 221"/>
    <property type="match status" value="1"/>
</dbReference>
<proteinExistence type="predicted"/>
<keyword evidence="2" id="KW-1185">Reference proteome</keyword>
<evidence type="ECO:0000313" key="1">
    <source>
        <dbReference type="EMBL" id="MEQ2172084.1"/>
    </source>
</evidence>
<gene>
    <name evidence="1" type="ORF">GOODEAATRI_017377</name>
</gene>
<accession>A0ABV0NL15</accession>
<dbReference type="InterPro" id="IPR029676">
    <property type="entry name" value="CFAP221"/>
</dbReference>
<dbReference type="PANTHER" id="PTHR46500">
    <property type="entry name" value="CILIA- AND FLAGELLA-ASSOCIATED PROTEIN 221"/>
    <property type="match status" value="1"/>
</dbReference>
<name>A0ABV0NL15_9TELE</name>
<dbReference type="Proteomes" id="UP001476798">
    <property type="component" value="Unassembled WGS sequence"/>
</dbReference>
<sequence>MLKVEKGDEDFALEQTKLSSRRILRDAGQDPDGEPVFQLYTSIHWELRQRVLTLFQQAARKVVIRCRLQRRLASLKKLAESIKKVPSVENGPNDPQLCCSEITS</sequence>